<protein>
    <submittedName>
        <fullName evidence="1">Uncharacterized protein</fullName>
    </submittedName>
</protein>
<dbReference type="AlphaFoldDB" id="A0A0L0BRL6"/>
<gene>
    <name evidence="1" type="ORF">FF38_05305</name>
</gene>
<comment type="caution">
    <text evidence="1">The sequence shown here is derived from an EMBL/GenBank/DDBJ whole genome shotgun (WGS) entry which is preliminary data.</text>
</comment>
<name>A0A0L0BRL6_LUCCU</name>
<keyword evidence="2" id="KW-1185">Reference proteome</keyword>
<reference evidence="1 2" key="1">
    <citation type="journal article" date="2015" name="Nat. Commun.">
        <title>Lucilia cuprina genome unlocks parasitic fly biology to underpin future interventions.</title>
        <authorList>
            <person name="Anstead C.A."/>
            <person name="Korhonen P.K."/>
            <person name="Young N.D."/>
            <person name="Hall R.S."/>
            <person name="Jex A.R."/>
            <person name="Murali S.C."/>
            <person name="Hughes D.S."/>
            <person name="Lee S.F."/>
            <person name="Perry T."/>
            <person name="Stroehlein A.J."/>
            <person name="Ansell B.R."/>
            <person name="Breugelmans B."/>
            <person name="Hofmann A."/>
            <person name="Qu J."/>
            <person name="Dugan S."/>
            <person name="Lee S.L."/>
            <person name="Chao H."/>
            <person name="Dinh H."/>
            <person name="Han Y."/>
            <person name="Doddapaneni H.V."/>
            <person name="Worley K.C."/>
            <person name="Muzny D.M."/>
            <person name="Ioannidis P."/>
            <person name="Waterhouse R.M."/>
            <person name="Zdobnov E.M."/>
            <person name="James P.J."/>
            <person name="Bagnall N.H."/>
            <person name="Kotze A.C."/>
            <person name="Gibbs R.A."/>
            <person name="Richards S."/>
            <person name="Batterham P."/>
            <person name="Gasser R.B."/>
        </authorList>
    </citation>
    <scope>NUCLEOTIDE SEQUENCE [LARGE SCALE GENOMIC DNA]</scope>
    <source>
        <strain evidence="1 2">LS</strain>
        <tissue evidence="1">Full body</tissue>
    </source>
</reference>
<dbReference type="EMBL" id="JRES01001467">
    <property type="protein sequence ID" value="KNC22682.1"/>
    <property type="molecule type" value="Genomic_DNA"/>
</dbReference>
<organism evidence="1 2">
    <name type="scientific">Lucilia cuprina</name>
    <name type="common">Green bottle fly</name>
    <name type="synonym">Australian sheep blowfly</name>
    <dbReference type="NCBI Taxonomy" id="7375"/>
    <lineage>
        <taxon>Eukaryota</taxon>
        <taxon>Metazoa</taxon>
        <taxon>Ecdysozoa</taxon>
        <taxon>Arthropoda</taxon>
        <taxon>Hexapoda</taxon>
        <taxon>Insecta</taxon>
        <taxon>Pterygota</taxon>
        <taxon>Neoptera</taxon>
        <taxon>Endopterygota</taxon>
        <taxon>Diptera</taxon>
        <taxon>Brachycera</taxon>
        <taxon>Muscomorpha</taxon>
        <taxon>Oestroidea</taxon>
        <taxon>Calliphoridae</taxon>
        <taxon>Luciliinae</taxon>
        <taxon>Lucilia</taxon>
    </lineage>
</organism>
<dbReference type="Proteomes" id="UP000037069">
    <property type="component" value="Unassembled WGS sequence"/>
</dbReference>
<evidence type="ECO:0000313" key="2">
    <source>
        <dbReference type="Proteomes" id="UP000037069"/>
    </source>
</evidence>
<proteinExistence type="predicted"/>
<accession>A0A0L0BRL6</accession>
<evidence type="ECO:0000313" key="1">
    <source>
        <dbReference type="EMBL" id="KNC22682.1"/>
    </source>
</evidence>
<sequence length="163" mass="18029">MAGDELLLSAVGRGEILAFSWLRVLQALEGLALLLLTTLTRAVVKHVRDRNVVKFANKASFRLVSLGSEMGMFANLIATLSSFFVRLDSHRTVDYNLLIPDSSSTGRVLDLSSIYLFCWEDGRATLAQIAIIHSSELKSRRMSPSNKVLMSDASLLDSWLLTL</sequence>